<comment type="similarity">
    <text evidence="1">Belongs to the LytR/CpsA/Psr (LCP) family.</text>
</comment>
<dbReference type="Pfam" id="PF03816">
    <property type="entry name" value="LytR_cpsA_psr"/>
    <property type="match status" value="1"/>
</dbReference>
<comment type="caution">
    <text evidence="3">The sequence shown here is derived from an EMBL/GenBank/DDBJ whole genome shotgun (WGS) entry which is preliminary data.</text>
</comment>
<sequence>MLIVSLLALGIVIGCWSWFWVDGQLNRSIDLSPAPDNSTANTWLVLGSDARDGEVASQDASSVTGFRTDTILVLTKPRSGPASLISIPRDSYVEVNGIGMKINSVAQNDGYDALVSSVENITGTKIDHVVQIGFDGIAHVVDALGGVDLCYDNTVNDEYSGLQWTAGCHSADGTTALAFSRMRYSDPEGDIGRAKRQRQVIAAVMKKAASASTLTNPSKALNVASTTLKALKVDNKTDTATMLSMALAFKAATGSKGVNGSVYYDDINYQPGGVGSAIHLVAQKNSELFSSLNSGSISSGTTVGGLVSE</sequence>
<evidence type="ECO:0000313" key="4">
    <source>
        <dbReference type="Proteomes" id="UP000016519"/>
    </source>
</evidence>
<dbReference type="Gene3D" id="3.40.630.190">
    <property type="entry name" value="LCP protein"/>
    <property type="match status" value="1"/>
</dbReference>
<evidence type="ECO:0000259" key="2">
    <source>
        <dbReference type="Pfam" id="PF03816"/>
    </source>
</evidence>
<feature type="domain" description="Cell envelope-related transcriptional attenuator" evidence="2">
    <location>
        <begin position="67"/>
        <end position="209"/>
    </location>
</feature>
<dbReference type="InterPro" id="IPR004474">
    <property type="entry name" value="LytR_CpsA_psr"/>
</dbReference>
<evidence type="ECO:0000313" key="3">
    <source>
        <dbReference type="EMBL" id="ERH29948.1"/>
    </source>
</evidence>
<dbReference type="AlphaFoldDB" id="U1SDE8"/>
<organism evidence="3 4">
    <name type="scientific">Alloscardovia omnicolens F0580</name>
    <dbReference type="NCBI Taxonomy" id="1321816"/>
    <lineage>
        <taxon>Bacteria</taxon>
        <taxon>Bacillati</taxon>
        <taxon>Actinomycetota</taxon>
        <taxon>Actinomycetes</taxon>
        <taxon>Bifidobacteriales</taxon>
        <taxon>Bifidobacteriaceae</taxon>
        <taxon>Alloscardovia</taxon>
    </lineage>
</organism>
<protein>
    <submittedName>
        <fullName evidence="3">Cell envelope-like function transcriptional attenuator common domain protein</fullName>
    </submittedName>
</protein>
<dbReference type="EMBL" id="AWSI01000039">
    <property type="protein sequence ID" value="ERH29948.1"/>
    <property type="molecule type" value="Genomic_DNA"/>
</dbReference>
<keyword evidence="4" id="KW-1185">Reference proteome</keyword>
<gene>
    <name evidence="3" type="ORF">HMPREF9244_01401</name>
</gene>
<dbReference type="InterPro" id="IPR050922">
    <property type="entry name" value="LytR/CpsA/Psr_CW_biosynth"/>
</dbReference>
<accession>U1SDE8</accession>
<dbReference type="PANTHER" id="PTHR33392:SF6">
    <property type="entry name" value="POLYISOPRENYL-TEICHOIC ACID--PEPTIDOGLYCAN TEICHOIC ACID TRANSFERASE TAGU"/>
    <property type="match status" value="1"/>
</dbReference>
<dbReference type="PANTHER" id="PTHR33392">
    <property type="entry name" value="POLYISOPRENYL-TEICHOIC ACID--PEPTIDOGLYCAN TEICHOIC ACID TRANSFERASE TAGU"/>
    <property type="match status" value="1"/>
</dbReference>
<dbReference type="Proteomes" id="UP000016519">
    <property type="component" value="Unassembled WGS sequence"/>
</dbReference>
<reference evidence="3 4" key="1">
    <citation type="submission" date="2013-08" db="EMBL/GenBank/DDBJ databases">
        <authorList>
            <person name="Weinstock G."/>
            <person name="Sodergren E."/>
            <person name="Wylie T."/>
            <person name="Fulton L."/>
            <person name="Fulton R."/>
            <person name="Fronick C."/>
            <person name="O'Laughlin M."/>
            <person name="Godfrey J."/>
            <person name="Miner T."/>
            <person name="Herter B."/>
            <person name="Appelbaum E."/>
            <person name="Cordes M."/>
            <person name="Lek S."/>
            <person name="Wollam A."/>
            <person name="Pepin K.H."/>
            <person name="Palsikar V.B."/>
            <person name="Mitreva M."/>
            <person name="Wilson R.K."/>
        </authorList>
    </citation>
    <scope>NUCLEOTIDE SEQUENCE [LARGE SCALE GENOMIC DNA]</scope>
    <source>
        <strain evidence="3 4">F0580</strain>
    </source>
</reference>
<proteinExistence type="inferred from homology"/>
<dbReference type="PATRIC" id="fig|1321816.3.peg.1235"/>
<name>U1SDE8_9BIFI</name>
<dbReference type="HOGENOM" id="CLU_016455_0_1_11"/>
<evidence type="ECO:0000256" key="1">
    <source>
        <dbReference type="ARBA" id="ARBA00006068"/>
    </source>
</evidence>
<dbReference type="STRING" id="419015.HMPREF3214_00565"/>
<dbReference type="NCBIfam" id="TIGR00350">
    <property type="entry name" value="lytR_cpsA_psr"/>
    <property type="match status" value="1"/>
</dbReference>